<dbReference type="Proteomes" id="UP001321453">
    <property type="component" value="Unassembled WGS sequence"/>
</dbReference>
<dbReference type="InterPro" id="IPR000601">
    <property type="entry name" value="PKD_dom"/>
</dbReference>
<reference evidence="3 4" key="1">
    <citation type="submission" date="2023-06" db="EMBL/GenBank/DDBJ databases">
        <title>Cellulomonas sp. MW9 Whole genome sequence.</title>
        <authorList>
            <person name="Park S."/>
        </authorList>
    </citation>
    <scope>NUCLEOTIDE SEQUENCE [LARGE SCALE GENOMIC DNA]</scope>
    <source>
        <strain evidence="3 4">MW9</strain>
    </source>
</reference>
<dbReference type="PANTHER" id="PTHR43143:SF5">
    <property type="entry name" value="SECRETED PROTEIN"/>
    <property type="match status" value="1"/>
</dbReference>
<gene>
    <name evidence="3" type="ORF">QRT05_12235</name>
</gene>
<organism evidence="3 4">
    <name type="scientific">Cellulomonas edaphi</name>
    <dbReference type="NCBI Taxonomy" id="3053468"/>
    <lineage>
        <taxon>Bacteria</taxon>
        <taxon>Bacillati</taxon>
        <taxon>Actinomycetota</taxon>
        <taxon>Actinomycetes</taxon>
        <taxon>Micrococcales</taxon>
        <taxon>Cellulomonadaceae</taxon>
        <taxon>Cellulomonas</taxon>
    </lineage>
</organism>
<dbReference type="InterPro" id="IPR013783">
    <property type="entry name" value="Ig-like_fold"/>
</dbReference>
<dbReference type="CDD" id="cd00146">
    <property type="entry name" value="PKD"/>
    <property type="match status" value="1"/>
</dbReference>
<feature type="domain" description="PKD" evidence="2">
    <location>
        <begin position="568"/>
        <end position="652"/>
    </location>
</feature>
<comment type="caution">
    <text evidence="3">The sequence shown here is derived from an EMBL/GenBank/DDBJ whole genome shotgun (WGS) entry which is preliminary data.</text>
</comment>
<dbReference type="Gene3D" id="2.60.40.10">
    <property type="entry name" value="Immunoglobulins"/>
    <property type="match status" value="1"/>
</dbReference>
<feature type="signal peptide" evidence="1">
    <location>
        <begin position="1"/>
        <end position="38"/>
    </location>
</feature>
<dbReference type="SUPFAM" id="SSF56300">
    <property type="entry name" value="Metallo-dependent phosphatases"/>
    <property type="match status" value="1"/>
</dbReference>
<dbReference type="InterPro" id="IPR051918">
    <property type="entry name" value="STPP_CPPED1"/>
</dbReference>
<name>A0ABT7S933_9CELL</name>
<dbReference type="SMART" id="SM00089">
    <property type="entry name" value="PKD"/>
    <property type="match status" value="1"/>
</dbReference>
<feature type="chain" id="PRO_5047099228" evidence="1">
    <location>
        <begin position="39"/>
        <end position="854"/>
    </location>
</feature>
<dbReference type="Pfam" id="PF18911">
    <property type="entry name" value="PKD_4"/>
    <property type="match status" value="1"/>
</dbReference>
<proteinExistence type="predicted"/>
<sequence length="854" mass="88017">MPRTAGTVARRSTRRLVAACLAAGALALTAAGAAPAVADDPPAPFTFVVVPDTQGYTKSVTNHPIMGQQMQWILDTRAQLGTAFVSSLGDIVEFESNTTNWQRASDYWGMLDTAGVPTSVVPGNHDMDMSNGALIRYGQYFPVSRYAGAAWTPPTASYGGYLGQNQFGPDAIDRQNADSYSLFSAGGMDFLVLSLEYAPPDAAVDWARRVLAAYPDRRAILVTHSFLDLTGQRSAQVIRADGGNSGQELWDNLVSTSCSIFLVVSGHFHAGDLGEARRTDDNACGTPVHQVVSDYQERANGGNGWLRYYTFDPAADEIRAFTYSPSLGASETDADSQFVLPYDMTGTGPMGPPTLAKDQFGRTTTSGWGSSEIGGPWTHAGAASRYTVTDGTGRQATPPGSTLTSTLGTLGSTATDLHATVALDRVPDVTAYLTFTGRLVGSQDYSARIKVAPTGALQLQLFRAGVALSGAVSPGFALSGGMRVHVRVQAEGTAPTALRARVWRDGTVEPTTWQAVATDATGGLQAPGGIRLSTYASGTTTGGALVSSFDDVLVTQVGTTPPPVNQPPQASFVATPSGLSVAVDSAASSDPDGTIVSRAWTFGDGATAGTTAATHTYASAGDYTVGLTVTDDDGATASTTRQVTVAEPSSALAADAFGRTVASGWGTADVGGAWTVNSAARFSVGSGVGRIQVPSGSTLTGALPGVASTATDLHTTVTYAAQPDVTAYLYVTGRLVGSTDYSARLKLLASGSTQLSLLSGSTVLTTTTLPAGTFGPGLTLHVRLQVQGTSPTALRVRVWRDGTTEPAGWTSTASDSLAALQAPGAVRVSAYLSSGATTGPLALAYDDVKAVGLG</sequence>
<evidence type="ECO:0000313" key="4">
    <source>
        <dbReference type="Proteomes" id="UP001321453"/>
    </source>
</evidence>
<evidence type="ECO:0000259" key="2">
    <source>
        <dbReference type="PROSITE" id="PS50093"/>
    </source>
</evidence>
<dbReference type="InterPro" id="IPR029052">
    <property type="entry name" value="Metallo-depent_PP-like"/>
</dbReference>
<dbReference type="InterPro" id="IPR004843">
    <property type="entry name" value="Calcineurin-like_PHP"/>
</dbReference>
<keyword evidence="4" id="KW-1185">Reference proteome</keyword>
<evidence type="ECO:0000256" key="1">
    <source>
        <dbReference type="SAM" id="SignalP"/>
    </source>
</evidence>
<dbReference type="RefSeq" id="WP_289447552.1">
    <property type="nucleotide sequence ID" value="NZ_JAUCGR010000003.1"/>
</dbReference>
<evidence type="ECO:0000313" key="3">
    <source>
        <dbReference type="EMBL" id="MDM7832105.1"/>
    </source>
</evidence>
<dbReference type="Pfam" id="PF00149">
    <property type="entry name" value="Metallophos"/>
    <property type="match status" value="1"/>
</dbReference>
<dbReference type="InterPro" id="IPR035986">
    <property type="entry name" value="PKD_dom_sf"/>
</dbReference>
<dbReference type="InterPro" id="IPR022409">
    <property type="entry name" value="PKD/Chitinase_dom"/>
</dbReference>
<dbReference type="SUPFAM" id="SSF49299">
    <property type="entry name" value="PKD domain"/>
    <property type="match status" value="1"/>
</dbReference>
<dbReference type="PROSITE" id="PS50093">
    <property type="entry name" value="PKD"/>
    <property type="match status" value="1"/>
</dbReference>
<accession>A0ABT7S933</accession>
<dbReference type="PANTHER" id="PTHR43143">
    <property type="entry name" value="METALLOPHOSPHOESTERASE, CALCINEURIN SUPERFAMILY"/>
    <property type="match status" value="1"/>
</dbReference>
<dbReference type="Gene3D" id="3.60.21.10">
    <property type="match status" value="1"/>
</dbReference>
<dbReference type="EMBL" id="JAUCGR010000003">
    <property type="protein sequence ID" value="MDM7832105.1"/>
    <property type="molecule type" value="Genomic_DNA"/>
</dbReference>
<protein>
    <submittedName>
        <fullName evidence="3">PKD domain-containing protein</fullName>
    </submittedName>
</protein>
<keyword evidence="1" id="KW-0732">Signal</keyword>